<dbReference type="EMBL" id="JBHUDB010000024">
    <property type="protein sequence ID" value="MFD1572167.1"/>
    <property type="molecule type" value="Genomic_DNA"/>
</dbReference>
<protein>
    <submittedName>
        <fullName evidence="1">Uncharacterized protein</fullName>
    </submittedName>
</protein>
<evidence type="ECO:0000313" key="1">
    <source>
        <dbReference type="EMBL" id="MFD1572167.1"/>
    </source>
</evidence>
<name>A0ABD6C4E4_9EURY</name>
<organism evidence="1 2">
    <name type="scientific">Halorubrum laminariae</name>
    <dbReference type="NCBI Taxonomy" id="1433523"/>
    <lineage>
        <taxon>Archaea</taxon>
        <taxon>Methanobacteriati</taxon>
        <taxon>Methanobacteriota</taxon>
        <taxon>Stenosarchaea group</taxon>
        <taxon>Halobacteria</taxon>
        <taxon>Halobacteriales</taxon>
        <taxon>Haloferacaceae</taxon>
        <taxon>Halorubrum</taxon>
    </lineage>
</organism>
<sequence length="221" mass="26075">MTGNENLRELFRPFKLAQVSTDDRGRANFGSKYGNRELQVFLSDEVSDLDEIPVYHGVHSTEVWDSQFRAELFTKYFALHWFKGPYTGRWRFEQEQHKFDEDDSKPDRNPLTDWKNMDELARNGGLLTLRDTLYEPEDTKLMRITPVLPQAITPIPFEHTSDEETHYAKTIEIYTPASFVVSDVEYPELFDNIAPRQGSLKQWDKHVDIPRRVYRELLESR</sequence>
<gene>
    <name evidence="1" type="ORF">ACFR9T_16555</name>
</gene>
<keyword evidence="2" id="KW-1185">Reference proteome</keyword>
<dbReference type="RefSeq" id="WP_256418757.1">
    <property type="nucleotide sequence ID" value="NZ_JANHDL010000008.1"/>
</dbReference>
<comment type="caution">
    <text evidence="1">The sequence shown here is derived from an EMBL/GenBank/DDBJ whole genome shotgun (WGS) entry which is preliminary data.</text>
</comment>
<evidence type="ECO:0000313" key="2">
    <source>
        <dbReference type="Proteomes" id="UP001597185"/>
    </source>
</evidence>
<accession>A0ABD6C4E4</accession>
<proteinExistence type="predicted"/>
<dbReference type="AlphaFoldDB" id="A0ABD6C4E4"/>
<dbReference type="Proteomes" id="UP001597185">
    <property type="component" value="Unassembled WGS sequence"/>
</dbReference>
<reference evidence="1 2" key="1">
    <citation type="journal article" date="2019" name="Int. J. Syst. Evol. Microbiol.">
        <title>The Global Catalogue of Microorganisms (GCM) 10K type strain sequencing project: providing services to taxonomists for standard genome sequencing and annotation.</title>
        <authorList>
            <consortium name="The Broad Institute Genomics Platform"/>
            <consortium name="The Broad Institute Genome Sequencing Center for Infectious Disease"/>
            <person name="Wu L."/>
            <person name="Ma J."/>
        </authorList>
    </citation>
    <scope>NUCLEOTIDE SEQUENCE [LARGE SCALE GENOMIC DNA]</scope>
    <source>
        <strain evidence="1 2">CGMCC 1.12689</strain>
    </source>
</reference>